<gene>
    <name evidence="1" type="ORF">DGAL_LOCUS10575</name>
</gene>
<reference evidence="1" key="1">
    <citation type="submission" date="2021-11" db="EMBL/GenBank/DDBJ databases">
        <authorList>
            <person name="Schell T."/>
        </authorList>
    </citation>
    <scope>NUCLEOTIDE SEQUENCE</scope>
    <source>
        <strain evidence="1">M5</strain>
    </source>
</reference>
<dbReference type="Proteomes" id="UP000789390">
    <property type="component" value="Unassembled WGS sequence"/>
</dbReference>
<protein>
    <submittedName>
        <fullName evidence="1">Uncharacterized protein</fullName>
    </submittedName>
</protein>
<dbReference type="AlphaFoldDB" id="A0A8J2WJV7"/>
<dbReference type="PANTHER" id="PTHR33173:SF2">
    <property type="entry name" value="MYND-TYPE DOMAIN-CONTAINING PROTEIN"/>
    <property type="match status" value="1"/>
</dbReference>
<evidence type="ECO:0000313" key="2">
    <source>
        <dbReference type="Proteomes" id="UP000789390"/>
    </source>
</evidence>
<comment type="caution">
    <text evidence="1">The sequence shown here is derived from an EMBL/GenBank/DDBJ whole genome shotgun (WGS) entry which is preliminary data.</text>
</comment>
<dbReference type="EMBL" id="CAKKLH010000264">
    <property type="protein sequence ID" value="CAH0107283.1"/>
    <property type="molecule type" value="Genomic_DNA"/>
</dbReference>
<proteinExistence type="predicted"/>
<evidence type="ECO:0000313" key="1">
    <source>
        <dbReference type="EMBL" id="CAH0107283.1"/>
    </source>
</evidence>
<name>A0A8J2WJV7_9CRUS</name>
<dbReference type="PANTHER" id="PTHR33173">
    <property type="match status" value="1"/>
</dbReference>
<sequence length="133" mass="15744">MGSSLSSFDNNRHLYFDPDVDSPEKKTDYFTTNCELNQLLREVVDASEKITEVKYYSYSLHSWILSKYFTTHAFIVLKTDNCWWSIEKDQGGITIQRSKFLENVRDKCRRHDRIEALDGIKMLKKDRAHMLNL</sequence>
<keyword evidence="2" id="KW-1185">Reference proteome</keyword>
<dbReference type="OrthoDB" id="6381337at2759"/>
<accession>A0A8J2WJV7</accession>
<organism evidence="1 2">
    <name type="scientific">Daphnia galeata</name>
    <dbReference type="NCBI Taxonomy" id="27404"/>
    <lineage>
        <taxon>Eukaryota</taxon>
        <taxon>Metazoa</taxon>
        <taxon>Ecdysozoa</taxon>
        <taxon>Arthropoda</taxon>
        <taxon>Crustacea</taxon>
        <taxon>Branchiopoda</taxon>
        <taxon>Diplostraca</taxon>
        <taxon>Cladocera</taxon>
        <taxon>Anomopoda</taxon>
        <taxon>Daphniidae</taxon>
        <taxon>Daphnia</taxon>
    </lineage>
</organism>